<protein>
    <submittedName>
        <fullName evidence="2">Uncharacterized protein DUF3179</fullName>
    </submittedName>
</protein>
<reference evidence="2 3" key="1">
    <citation type="submission" date="2018-11" db="EMBL/GenBank/DDBJ databases">
        <title>Genomic Encyclopedia of Type Strains, Phase IV (KMG-IV): sequencing the most valuable type-strain genomes for metagenomic binning, comparative biology and taxonomic classification.</title>
        <authorList>
            <person name="Goeker M."/>
        </authorList>
    </citation>
    <scope>NUCLEOTIDE SEQUENCE [LARGE SCALE GENOMIC DNA]</scope>
    <source>
        <strain evidence="2 3">DSM 100275</strain>
    </source>
</reference>
<organism evidence="2 3">
    <name type="scientific">Inmirania thermothiophila</name>
    <dbReference type="NCBI Taxonomy" id="1750597"/>
    <lineage>
        <taxon>Bacteria</taxon>
        <taxon>Pseudomonadati</taxon>
        <taxon>Pseudomonadota</taxon>
        <taxon>Gammaproteobacteria</taxon>
        <taxon>Chromatiales</taxon>
        <taxon>Ectothiorhodospiraceae</taxon>
        <taxon>Inmirania</taxon>
    </lineage>
</organism>
<dbReference type="InterPro" id="IPR021516">
    <property type="entry name" value="DUF3179"/>
</dbReference>
<dbReference type="AlphaFoldDB" id="A0A3N1Y7X2"/>
<dbReference type="Proteomes" id="UP000276634">
    <property type="component" value="Unassembled WGS sequence"/>
</dbReference>
<feature type="chain" id="PRO_5018152973" evidence="1">
    <location>
        <begin position="23"/>
        <end position="373"/>
    </location>
</feature>
<keyword evidence="1" id="KW-0732">Signal</keyword>
<evidence type="ECO:0000313" key="2">
    <source>
        <dbReference type="EMBL" id="ROR34608.1"/>
    </source>
</evidence>
<proteinExistence type="predicted"/>
<evidence type="ECO:0000256" key="1">
    <source>
        <dbReference type="SAM" id="SignalP"/>
    </source>
</evidence>
<dbReference type="RefSeq" id="WP_123399935.1">
    <property type="nucleotide sequence ID" value="NZ_RJVI01000001.1"/>
</dbReference>
<evidence type="ECO:0000313" key="3">
    <source>
        <dbReference type="Proteomes" id="UP000276634"/>
    </source>
</evidence>
<name>A0A3N1Y7X2_9GAMM</name>
<gene>
    <name evidence="2" type="ORF">EDC57_0507</name>
</gene>
<dbReference type="Pfam" id="PF11376">
    <property type="entry name" value="DUF3179"/>
    <property type="match status" value="1"/>
</dbReference>
<accession>A0A3N1Y7X2</accession>
<feature type="signal peptide" evidence="1">
    <location>
        <begin position="1"/>
        <end position="22"/>
    </location>
</feature>
<keyword evidence="3" id="KW-1185">Reference proteome</keyword>
<dbReference type="EMBL" id="RJVI01000001">
    <property type="protein sequence ID" value="ROR34608.1"/>
    <property type="molecule type" value="Genomic_DNA"/>
</dbReference>
<sequence>MRRILCTLLLPLLAAAAPPAGALEADPALIAAWPRTDFARRRIDLGEILPGGPPKDGIPAIDRPRFEAVAEAASWLEREEPVIALVIGGEARAYPLQVLIWHEIVNDTVAGVPVAVTFCPLCNASIVFDRRVGGEVLDFGTTGLLRRSDLVMYDRQSESWWQQLTGEAIVGRYTGAVLRQLPSAVVAFADFAAAHPRGRVLSRRTGFRRPYGRNPYRGYDRIGNQPFLLRDPADPRLPAMERVLAVSLGGVHRLYPERVLRERAVIEDEVGGEPVVIFAGRSARSALDAEAIARARAVPVAAAYSARLGGRRLHFEAVGPGRYRDRETTSLWDLFGRAVAGPLAGRRLAPAPGGVHFAFAWLAFYPESEIYGR</sequence>
<comment type="caution">
    <text evidence="2">The sequence shown here is derived from an EMBL/GenBank/DDBJ whole genome shotgun (WGS) entry which is preliminary data.</text>
</comment>
<dbReference type="OrthoDB" id="9806357at2"/>